<dbReference type="PANTHER" id="PTHR10984">
    <property type="entry name" value="ENDOPLASMIC RETICULUM-GOLGI INTERMEDIATE COMPARTMENT PROTEIN"/>
    <property type="match status" value="1"/>
</dbReference>
<dbReference type="GO" id="GO:0033116">
    <property type="term" value="C:endoplasmic reticulum-Golgi intermediate compartment membrane"/>
    <property type="evidence" value="ECO:0007669"/>
    <property type="project" value="UniProtKB-SubCell"/>
</dbReference>
<keyword evidence="5" id="KW-0333">Golgi apparatus</keyword>
<dbReference type="GO" id="GO:0006890">
    <property type="term" value="P:retrograde vesicle-mediated transport, Golgi to endoplasmic reticulum"/>
    <property type="evidence" value="ECO:0007669"/>
    <property type="project" value="TreeGrafter"/>
</dbReference>
<dbReference type="PANTHER" id="PTHR10984:SF81">
    <property type="entry name" value="ER-DERIVED VESICLES PROTEIN ERV41"/>
    <property type="match status" value="1"/>
</dbReference>
<keyword evidence="5" id="KW-0813">Transport</keyword>
<keyword evidence="5" id="KW-0256">Endoplasmic reticulum</keyword>
<dbReference type="GO" id="GO:0000139">
    <property type="term" value="C:Golgi membrane"/>
    <property type="evidence" value="ECO:0007669"/>
    <property type="project" value="UniProtKB-SubCell"/>
</dbReference>
<dbReference type="Pfam" id="PF07970">
    <property type="entry name" value="COPIIcoated_ERV"/>
    <property type="match status" value="1"/>
</dbReference>
<evidence type="ECO:0000313" key="9">
    <source>
        <dbReference type="Proteomes" id="UP000054251"/>
    </source>
</evidence>
<evidence type="ECO:0000256" key="5">
    <source>
        <dbReference type="RuleBase" id="RU369013"/>
    </source>
</evidence>
<dbReference type="AlphaFoldDB" id="A0A0V1PTM5"/>
<evidence type="ECO:0000256" key="3">
    <source>
        <dbReference type="ARBA" id="ARBA00022989"/>
    </source>
</evidence>
<dbReference type="GeneID" id="26841856"/>
<keyword evidence="3 5" id="KW-1133">Transmembrane helix</keyword>
<protein>
    <recommendedName>
        <fullName evidence="5">Endoplasmic reticulum-Golgi intermediate compartment protein</fullName>
    </recommendedName>
</protein>
<evidence type="ECO:0000313" key="8">
    <source>
        <dbReference type="EMBL" id="KRZ99387.1"/>
    </source>
</evidence>
<dbReference type="EMBL" id="LMYN01000147">
    <property type="protein sequence ID" value="KRZ99387.1"/>
    <property type="molecule type" value="Genomic_DNA"/>
</dbReference>
<gene>
    <name evidence="8" type="ORF">AC631_04847</name>
</gene>
<dbReference type="Pfam" id="PF13850">
    <property type="entry name" value="ERGIC_N"/>
    <property type="match status" value="1"/>
</dbReference>
<dbReference type="InterPro" id="IPR045888">
    <property type="entry name" value="Erv"/>
</dbReference>
<comment type="subcellular location">
    <subcellularLocation>
        <location evidence="5">Endoplasmic reticulum membrane</location>
        <topology evidence="5">Multi-pass membrane protein</topology>
    </subcellularLocation>
    <subcellularLocation>
        <location evidence="5">Endoplasmic reticulum-Golgi intermediate compartment membrane</location>
        <topology evidence="5">Multi-pass membrane protein</topology>
    </subcellularLocation>
    <subcellularLocation>
        <location evidence="5">Golgi apparatus membrane</location>
        <topology evidence="5">Multi-pass membrane protein</topology>
    </subcellularLocation>
    <subcellularLocation>
        <location evidence="1">Membrane</location>
    </subcellularLocation>
</comment>
<dbReference type="GO" id="GO:0006888">
    <property type="term" value="P:endoplasmic reticulum to Golgi vesicle-mediated transport"/>
    <property type="evidence" value="ECO:0007669"/>
    <property type="project" value="UniProtKB-UniRule"/>
</dbReference>
<sequence>MESFTTKVRTFDAFPKVDAEHTVRSSRGGFSTLITIICGLLILWVEIGGFLGGYVDHQFTIDDKIKSDLSLNIDMLVAMPCEFLHTNVMDITDDRFLAGELLNFEGTNFFLPQHFEINSKNSDHDTPDLDHVMQETMRAEFRVAGAHMNEGAPACHIFGSIPVNQVKGDFHITGKGFGYSDGRLVVPYEALNFTHVISEFSYGDFYPFINNPLDFTGKVTEQKLQAYKYYSKVVPTVYEKLGMIIDTNQYSLTEQHNVYKINRYNRADGIPGIFFKYEFEPIKLVISEKRIPFIQFVSRLATIIGGLLIVAGYLYRLYERLLTILFGKRYTERDTEKLRGGLLDRDSPKNKRDY</sequence>
<organism evidence="8 9">
    <name type="scientific">Debaryomyces fabryi</name>
    <dbReference type="NCBI Taxonomy" id="58627"/>
    <lineage>
        <taxon>Eukaryota</taxon>
        <taxon>Fungi</taxon>
        <taxon>Dikarya</taxon>
        <taxon>Ascomycota</taxon>
        <taxon>Saccharomycotina</taxon>
        <taxon>Pichiomycetes</taxon>
        <taxon>Debaryomycetaceae</taxon>
        <taxon>Debaryomyces</taxon>
    </lineage>
</organism>
<feature type="domain" description="Endoplasmic reticulum vesicle transporter N-terminal" evidence="7">
    <location>
        <begin position="8"/>
        <end position="95"/>
    </location>
</feature>
<proteinExistence type="inferred from homology"/>
<keyword evidence="9" id="KW-1185">Reference proteome</keyword>
<comment type="function">
    <text evidence="5">Plays a role in transport between endoplasmic reticulum and Golgi.</text>
</comment>
<feature type="domain" description="Endoplasmic reticulum vesicle transporter C-terminal" evidence="6">
    <location>
        <begin position="153"/>
        <end position="313"/>
    </location>
</feature>
<dbReference type="OrthoDB" id="5541786at2759"/>
<dbReference type="InterPro" id="IPR012936">
    <property type="entry name" value="Erv_C"/>
</dbReference>
<evidence type="ECO:0000259" key="7">
    <source>
        <dbReference type="Pfam" id="PF13850"/>
    </source>
</evidence>
<dbReference type="Proteomes" id="UP000054251">
    <property type="component" value="Unassembled WGS sequence"/>
</dbReference>
<feature type="transmembrane region" description="Helical" evidence="5">
    <location>
        <begin position="296"/>
        <end position="315"/>
    </location>
</feature>
<evidence type="ECO:0000256" key="1">
    <source>
        <dbReference type="ARBA" id="ARBA00004370"/>
    </source>
</evidence>
<accession>A0A0V1PTM5</accession>
<dbReference type="RefSeq" id="XP_015465490.1">
    <property type="nucleotide sequence ID" value="XM_015613676.1"/>
</dbReference>
<name>A0A0V1PTM5_9ASCO</name>
<reference evidence="8 9" key="1">
    <citation type="submission" date="2015-11" db="EMBL/GenBank/DDBJ databases">
        <title>The genome of Debaryomyces fabryi.</title>
        <authorList>
            <person name="Tafer H."/>
            <person name="Lopandic K."/>
        </authorList>
    </citation>
    <scope>NUCLEOTIDE SEQUENCE [LARGE SCALE GENOMIC DNA]</scope>
    <source>
        <strain evidence="8 9">CBS 789</strain>
    </source>
</reference>
<dbReference type="GO" id="GO:0005789">
    <property type="term" value="C:endoplasmic reticulum membrane"/>
    <property type="evidence" value="ECO:0007669"/>
    <property type="project" value="UniProtKB-SubCell"/>
</dbReference>
<dbReference type="GO" id="GO:0030134">
    <property type="term" value="C:COPII-coated ER to Golgi transport vesicle"/>
    <property type="evidence" value="ECO:0007669"/>
    <property type="project" value="TreeGrafter"/>
</dbReference>
<dbReference type="InterPro" id="IPR039542">
    <property type="entry name" value="Erv_N"/>
</dbReference>
<feature type="transmembrane region" description="Helical" evidence="5">
    <location>
        <begin position="33"/>
        <end position="55"/>
    </location>
</feature>
<keyword evidence="5" id="KW-0931">ER-Golgi transport</keyword>
<evidence type="ECO:0000256" key="2">
    <source>
        <dbReference type="ARBA" id="ARBA00022692"/>
    </source>
</evidence>
<evidence type="ECO:0000256" key="4">
    <source>
        <dbReference type="ARBA" id="ARBA00023136"/>
    </source>
</evidence>
<keyword evidence="4 5" id="KW-0472">Membrane</keyword>
<comment type="caution">
    <text evidence="8">The sequence shown here is derived from an EMBL/GenBank/DDBJ whole genome shotgun (WGS) entry which is preliminary data.</text>
</comment>
<keyword evidence="2 5" id="KW-0812">Transmembrane</keyword>
<evidence type="ECO:0000259" key="6">
    <source>
        <dbReference type="Pfam" id="PF07970"/>
    </source>
</evidence>
<comment type="similarity">
    <text evidence="5">Belongs to the ERGIC family.</text>
</comment>